<keyword evidence="3" id="KW-1185">Reference proteome</keyword>
<dbReference type="Pfam" id="PF00551">
    <property type="entry name" value="Formyl_trans_N"/>
    <property type="match status" value="1"/>
</dbReference>
<dbReference type="EMBL" id="WTPX01000032">
    <property type="protein sequence ID" value="NNJ25329.1"/>
    <property type="molecule type" value="Genomic_DNA"/>
</dbReference>
<sequence>MEEFPSRAVNLHASLLPWNRGADSNFWSFVDGTPKGVTLHYMDEGLDTGDIIAQRELHFDSERETLSSSYGKLQRTLMELFKENWHAVRRGTASRRRQPSGGSYHRTVDRRRLDYLLTQGWDTPVSVLEAYGVDRRN</sequence>
<feature type="domain" description="Formyl transferase N-terminal" evidence="1">
    <location>
        <begin position="2"/>
        <end position="74"/>
    </location>
</feature>
<gene>
    <name evidence="2" type="primary">fmt_1</name>
    <name evidence="2" type="ORF">LzC2_13990</name>
</gene>
<accession>A0ABX1VB51</accession>
<dbReference type="GO" id="GO:0004479">
    <property type="term" value="F:methionyl-tRNA formyltransferase activity"/>
    <property type="evidence" value="ECO:0007669"/>
    <property type="project" value="UniProtKB-EC"/>
</dbReference>
<keyword evidence="2" id="KW-0808">Transferase</keyword>
<evidence type="ECO:0000259" key="1">
    <source>
        <dbReference type="Pfam" id="PF00551"/>
    </source>
</evidence>
<protein>
    <submittedName>
        <fullName evidence="2">Methionyl-tRNA formyltransferase</fullName>
        <ecNumber evidence="2">2.1.2.9</ecNumber>
    </submittedName>
</protein>
<dbReference type="InterPro" id="IPR002376">
    <property type="entry name" value="Formyl_transf_N"/>
</dbReference>
<comment type="caution">
    <text evidence="2">The sequence shown here is derived from an EMBL/GenBank/DDBJ whole genome shotgun (WGS) entry which is preliminary data.</text>
</comment>
<dbReference type="Gene3D" id="3.40.50.12230">
    <property type="match status" value="1"/>
</dbReference>
<dbReference type="SUPFAM" id="SSF53328">
    <property type="entry name" value="Formyltransferase"/>
    <property type="match status" value="1"/>
</dbReference>
<dbReference type="Proteomes" id="UP000609651">
    <property type="component" value="Unassembled WGS sequence"/>
</dbReference>
<name>A0ABX1VB51_9PLAN</name>
<organism evidence="2 3">
    <name type="scientific">Alienimonas chondri</name>
    <dbReference type="NCBI Taxonomy" id="2681879"/>
    <lineage>
        <taxon>Bacteria</taxon>
        <taxon>Pseudomonadati</taxon>
        <taxon>Planctomycetota</taxon>
        <taxon>Planctomycetia</taxon>
        <taxon>Planctomycetales</taxon>
        <taxon>Planctomycetaceae</taxon>
        <taxon>Alienimonas</taxon>
    </lineage>
</organism>
<dbReference type="EC" id="2.1.2.9" evidence="2"/>
<proteinExistence type="predicted"/>
<reference evidence="2 3" key="1">
    <citation type="journal article" date="2020" name="Syst. Appl. Microbiol.">
        <title>Alienimonas chondri sp. nov., a novel planctomycete isolated from the biofilm of the red alga Chondrus crispus.</title>
        <authorList>
            <person name="Vitorino I."/>
            <person name="Albuquerque L."/>
            <person name="Wiegand S."/>
            <person name="Kallscheuer N."/>
            <person name="da Costa M.S."/>
            <person name="Lobo-da-Cunha A."/>
            <person name="Jogler C."/>
            <person name="Lage O.M."/>
        </authorList>
    </citation>
    <scope>NUCLEOTIDE SEQUENCE [LARGE SCALE GENOMIC DNA]</scope>
    <source>
        <strain evidence="2 3">LzC2</strain>
    </source>
</reference>
<evidence type="ECO:0000313" key="2">
    <source>
        <dbReference type="EMBL" id="NNJ25329.1"/>
    </source>
</evidence>
<evidence type="ECO:0000313" key="3">
    <source>
        <dbReference type="Proteomes" id="UP000609651"/>
    </source>
</evidence>
<dbReference type="InterPro" id="IPR036477">
    <property type="entry name" value="Formyl_transf_N_sf"/>
</dbReference>